<name>A0A314UN17_PRUYE</name>
<comment type="caution">
    <text evidence="1">The sequence shown here is derived from an EMBL/GenBank/DDBJ whole genome shotgun (WGS) entry which is preliminary data.</text>
</comment>
<dbReference type="OrthoDB" id="10646729at2759"/>
<dbReference type="AlphaFoldDB" id="A0A314UN17"/>
<proteinExistence type="predicted"/>
<sequence>MGKQVHDLGQNGRHSLVVDELANGIESSASDKVIVRLEILLDGVDDQDDQIVIVAEEERNGEVTGAFEQEIVVMGHPDGVDVGEGAIIAEHFDVDEADDVLLHLALGDFGLGET</sequence>
<accession>A0A314UN17</accession>
<organism evidence="1 2">
    <name type="scientific">Prunus yedoensis var. nudiflora</name>
    <dbReference type="NCBI Taxonomy" id="2094558"/>
    <lineage>
        <taxon>Eukaryota</taxon>
        <taxon>Viridiplantae</taxon>
        <taxon>Streptophyta</taxon>
        <taxon>Embryophyta</taxon>
        <taxon>Tracheophyta</taxon>
        <taxon>Spermatophyta</taxon>
        <taxon>Magnoliopsida</taxon>
        <taxon>eudicotyledons</taxon>
        <taxon>Gunneridae</taxon>
        <taxon>Pentapetalae</taxon>
        <taxon>rosids</taxon>
        <taxon>fabids</taxon>
        <taxon>Rosales</taxon>
        <taxon>Rosaceae</taxon>
        <taxon>Amygdaloideae</taxon>
        <taxon>Amygdaleae</taxon>
        <taxon>Prunus</taxon>
    </lineage>
</organism>
<evidence type="ECO:0000313" key="2">
    <source>
        <dbReference type="Proteomes" id="UP000250321"/>
    </source>
</evidence>
<keyword evidence="2" id="KW-1185">Reference proteome</keyword>
<reference evidence="1 2" key="1">
    <citation type="submission" date="2018-02" db="EMBL/GenBank/DDBJ databases">
        <title>Draft genome of wild Prunus yedoensis var. nudiflora.</title>
        <authorList>
            <person name="Baek S."/>
            <person name="Kim J.-H."/>
            <person name="Choi K."/>
            <person name="Kim G.-B."/>
            <person name="Cho A."/>
            <person name="Jang H."/>
            <person name="Shin C.-H."/>
            <person name="Yu H.-J."/>
            <person name="Mun J.-H."/>
        </authorList>
    </citation>
    <scope>NUCLEOTIDE SEQUENCE [LARGE SCALE GENOMIC DNA]</scope>
    <source>
        <strain evidence="2">cv. Jeju island</strain>
        <tissue evidence="1">Leaf</tissue>
    </source>
</reference>
<protein>
    <submittedName>
        <fullName evidence="1">Uncharacterized protein</fullName>
    </submittedName>
</protein>
<gene>
    <name evidence="1" type="ORF">Pyn_14735</name>
</gene>
<dbReference type="EMBL" id="PJQY01003376">
    <property type="protein sequence ID" value="PQM37954.1"/>
    <property type="molecule type" value="Genomic_DNA"/>
</dbReference>
<dbReference type="Proteomes" id="UP000250321">
    <property type="component" value="Unassembled WGS sequence"/>
</dbReference>
<evidence type="ECO:0000313" key="1">
    <source>
        <dbReference type="EMBL" id="PQM37954.1"/>
    </source>
</evidence>